<evidence type="ECO:0000313" key="3">
    <source>
        <dbReference type="Proteomes" id="UP000293637"/>
    </source>
</evidence>
<evidence type="ECO:0000256" key="1">
    <source>
        <dbReference type="SAM" id="Phobius"/>
    </source>
</evidence>
<dbReference type="EMBL" id="SCHB01000002">
    <property type="protein sequence ID" value="TBW73005.1"/>
    <property type="molecule type" value="Genomic_DNA"/>
</dbReference>
<organism evidence="2 3">
    <name type="scientific">Staphylococcus lugdunensis</name>
    <dbReference type="NCBI Taxonomy" id="28035"/>
    <lineage>
        <taxon>Bacteria</taxon>
        <taxon>Bacillati</taxon>
        <taxon>Bacillota</taxon>
        <taxon>Bacilli</taxon>
        <taxon>Bacillales</taxon>
        <taxon>Staphylococcaceae</taxon>
        <taxon>Staphylococcus</taxon>
    </lineage>
</organism>
<keyword evidence="1" id="KW-0472">Membrane</keyword>
<dbReference type="PANTHER" id="PTHR40039">
    <property type="entry name" value="PROTEIN DLTD"/>
    <property type="match status" value="1"/>
</dbReference>
<dbReference type="SUPFAM" id="SSF52266">
    <property type="entry name" value="SGNH hydrolase"/>
    <property type="match status" value="1"/>
</dbReference>
<dbReference type="PANTHER" id="PTHR40039:SF1">
    <property type="entry name" value="PROTEIN DLTD"/>
    <property type="match status" value="1"/>
</dbReference>
<reference evidence="2 3" key="1">
    <citation type="journal article" date="2019" name="Sci. Transl. Med.">
        <title>Quorum sensing between bacterial species on the skin protects against epidermal injury in atopic dermatitis.</title>
        <authorList>
            <person name="Williams M.R."/>
        </authorList>
    </citation>
    <scope>NUCLEOTIDE SEQUENCE [LARGE SCALE GENOMIC DNA]</scope>
    <source>
        <strain evidence="2 3">E7</strain>
    </source>
</reference>
<accession>A0A4Q9WE32</accession>
<keyword evidence="1" id="KW-1133">Transmembrane helix</keyword>
<dbReference type="Proteomes" id="UP000293637">
    <property type="component" value="Unassembled WGS sequence"/>
</dbReference>
<feature type="transmembrane region" description="Helical" evidence="1">
    <location>
        <begin position="6"/>
        <end position="31"/>
    </location>
</feature>
<dbReference type="GeneID" id="58090216"/>
<dbReference type="InterPro" id="IPR023896">
    <property type="entry name" value="LTA_DltD"/>
</dbReference>
<sequence>MKLKPFLPILISGVIFIIFVLMPSSWFTGLVTNKTLANNRLASTDQVLKGTLIQNKLFKSNDYYPIYGSSELNKEDPFNPGIALNGRKGTKPAYLLGTGGSTDLINAVELAAQYDQLKGKKISLIISPQWFTDHGLTNKNYDGRMSANQIDQLFKQTKMPAELKQRYAKRLLQFKHAKNKAFLKQLAKHPNQDHGNYISQFKGEQIKKIEAIKLYFGFDKSPLSHVEPVTSPNASWNEMNRKATKIAIDHSKSNKYGIKDEYWKLIKENRRKVRRDWEFNINSPEFNDLKLLVDTMREAGADVQYVSIPANGKWYDHIGIPHERRQPVYNKIRETVINNGGQLYDMTDKEYAKHYITDAVHIGWKGWVDMDRQIDKHMRAPYKAPHKPHHDDQDHQ</sequence>
<dbReference type="NCBIfam" id="TIGR04092">
    <property type="entry name" value="LTA_DltD"/>
    <property type="match status" value="1"/>
</dbReference>
<keyword evidence="1" id="KW-0812">Transmembrane</keyword>
<dbReference type="Pfam" id="PF04914">
    <property type="entry name" value="DltD"/>
    <property type="match status" value="1"/>
</dbReference>
<dbReference type="InterPro" id="IPR006998">
    <property type="entry name" value="DltD"/>
</dbReference>
<proteinExistence type="predicted"/>
<name>A0A4Q9WE32_STALU</name>
<dbReference type="RefSeq" id="WP_002492327.1">
    <property type="nucleotide sequence ID" value="NZ_AP021848.1"/>
</dbReference>
<evidence type="ECO:0000313" key="2">
    <source>
        <dbReference type="EMBL" id="TBW73005.1"/>
    </source>
</evidence>
<gene>
    <name evidence="2" type="primary">dltD</name>
    <name evidence="2" type="ORF">EQ812_03945</name>
</gene>
<comment type="caution">
    <text evidence="2">The sequence shown here is derived from an EMBL/GenBank/DDBJ whole genome shotgun (WGS) entry which is preliminary data.</text>
</comment>
<dbReference type="AlphaFoldDB" id="A0A4Q9WE32"/>
<protein>
    <submittedName>
        <fullName evidence="2">D-alanyl-lipoteichoic acid biosynthesis protein DltD</fullName>
    </submittedName>
</protein>